<dbReference type="Proteomes" id="UP000289411">
    <property type="component" value="Unassembled WGS sequence"/>
</dbReference>
<dbReference type="RefSeq" id="WP_129222179.1">
    <property type="nucleotide sequence ID" value="NZ_QYBC01000040.1"/>
</dbReference>
<dbReference type="AlphaFoldDB" id="A0A4Q2R6X1"/>
<feature type="domain" description="NTP pyrophosphohydrolase MazG-like" evidence="1">
    <location>
        <begin position="39"/>
        <end position="103"/>
    </location>
</feature>
<reference evidence="2 3" key="1">
    <citation type="submission" date="2018-09" db="EMBL/GenBank/DDBJ databases">
        <authorList>
            <person name="Grouzdev D.S."/>
            <person name="Krutkina M.S."/>
        </authorList>
    </citation>
    <scope>NUCLEOTIDE SEQUENCE [LARGE SCALE GENOMIC DNA]</scope>
    <source>
        <strain evidence="2 3">RmlP001</strain>
    </source>
</reference>
<dbReference type="SUPFAM" id="SSF101386">
    <property type="entry name" value="all-alpha NTP pyrophosphatases"/>
    <property type="match status" value="1"/>
</dbReference>
<evidence type="ECO:0000313" key="3">
    <source>
        <dbReference type="Proteomes" id="UP000289411"/>
    </source>
</evidence>
<dbReference type="GO" id="GO:0016787">
    <property type="term" value="F:hydrolase activity"/>
    <property type="evidence" value="ECO:0007669"/>
    <property type="project" value="UniProtKB-KW"/>
</dbReference>
<comment type="caution">
    <text evidence="2">The sequence shown here is derived from an EMBL/GenBank/DDBJ whole genome shotgun (WGS) entry which is preliminary data.</text>
</comment>
<evidence type="ECO:0000313" key="2">
    <source>
        <dbReference type="EMBL" id="RYB01453.1"/>
    </source>
</evidence>
<dbReference type="InterPro" id="IPR004518">
    <property type="entry name" value="MazG-like_dom"/>
</dbReference>
<evidence type="ECO:0000259" key="1">
    <source>
        <dbReference type="Pfam" id="PF03819"/>
    </source>
</evidence>
<dbReference type="EMBL" id="QYBC01000040">
    <property type="protein sequence ID" value="RYB01453.1"/>
    <property type="molecule type" value="Genomic_DNA"/>
</dbReference>
<name>A0A4Q2R6X1_9HYPH</name>
<dbReference type="OrthoDB" id="2970277at2"/>
<dbReference type="Gene3D" id="1.10.287.1080">
    <property type="entry name" value="MazG-like"/>
    <property type="match status" value="1"/>
</dbReference>
<accession>A0A4Q2R6X1</accession>
<gene>
    <name evidence="2" type="ORF">D3272_26140</name>
</gene>
<organism evidence="2 3">
    <name type="scientific">Lichenibacterium ramalinae</name>
    <dbReference type="NCBI Taxonomy" id="2316527"/>
    <lineage>
        <taxon>Bacteria</taxon>
        <taxon>Pseudomonadati</taxon>
        <taxon>Pseudomonadota</taxon>
        <taxon>Alphaproteobacteria</taxon>
        <taxon>Hyphomicrobiales</taxon>
        <taxon>Lichenihabitantaceae</taxon>
        <taxon>Lichenibacterium</taxon>
    </lineage>
</organism>
<keyword evidence="2" id="KW-0378">Hydrolase</keyword>
<dbReference type="Pfam" id="PF03819">
    <property type="entry name" value="MazG"/>
    <property type="match status" value="1"/>
</dbReference>
<sequence length="117" mass="13358">MRFASLVEKQVAADRRRGFRVDFENDMDRLAQLEMDLVGLTGEVGEFANLLKKVRLAASHQDYDGPSLRDASSNLREELADALVYLIRLSFILGGDLEVDLTQKMKINERRYGPLER</sequence>
<reference evidence="2 3" key="2">
    <citation type="submission" date="2019-02" db="EMBL/GenBank/DDBJ databases">
        <title>'Lichenibacterium ramalinii' gen. nov. sp. nov., 'Lichenibacterium minor' gen. nov. sp. nov.</title>
        <authorList>
            <person name="Pankratov T."/>
        </authorList>
    </citation>
    <scope>NUCLEOTIDE SEQUENCE [LARGE SCALE GENOMIC DNA]</scope>
    <source>
        <strain evidence="2 3">RmlP001</strain>
    </source>
</reference>
<keyword evidence="3" id="KW-1185">Reference proteome</keyword>
<proteinExistence type="predicted"/>
<protein>
    <submittedName>
        <fullName evidence="2">Nucleotide pyrophosphohydrolase</fullName>
    </submittedName>
</protein>